<accession>A0A8X6XN34</accession>
<feature type="compositionally biased region" description="Basic and acidic residues" evidence="1">
    <location>
        <begin position="1"/>
        <end position="10"/>
    </location>
</feature>
<dbReference type="Proteomes" id="UP000886998">
    <property type="component" value="Unassembled WGS sequence"/>
</dbReference>
<protein>
    <submittedName>
        <fullName evidence="2">Uncharacterized protein</fullName>
    </submittedName>
</protein>
<gene>
    <name evidence="2" type="ORF">TNIN_287141</name>
</gene>
<dbReference type="AlphaFoldDB" id="A0A8X6XN34"/>
<organism evidence="2 3">
    <name type="scientific">Trichonephila inaurata madagascariensis</name>
    <dbReference type="NCBI Taxonomy" id="2747483"/>
    <lineage>
        <taxon>Eukaryota</taxon>
        <taxon>Metazoa</taxon>
        <taxon>Ecdysozoa</taxon>
        <taxon>Arthropoda</taxon>
        <taxon>Chelicerata</taxon>
        <taxon>Arachnida</taxon>
        <taxon>Araneae</taxon>
        <taxon>Araneomorphae</taxon>
        <taxon>Entelegynae</taxon>
        <taxon>Araneoidea</taxon>
        <taxon>Nephilidae</taxon>
        <taxon>Trichonephila</taxon>
        <taxon>Trichonephila inaurata</taxon>
    </lineage>
</organism>
<comment type="caution">
    <text evidence="2">The sequence shown here is derived from an EMBL/GenBank/DDBJ whole genome shotgun (WGS) entry which is preliminary data.</text>
</comment>
<evidence type="ECO:0000313" key="3">
    <source>
        <dbReference type="Proteomes" id="UP000886998"/>
    </source>
</evidence>
<reference evidence="2" key="1">
    <citation type="submission" date="2020-08" db="EMBL/GenBank/DDBJ databases">
        <title>Multicomponent nature underlies the extraordinary mechanical properties of spider dragline silk.</title>
        <authorList>
            <person name="Kono N."/>
            <person name="Nakamura H."/>
            <person name="Mori M."/>
            <person name="Yoshida Y."/>
            <person name="Ohtoshi R."/>
            <person name="Malay A.D."/>
            <person name="Moran D.A.P."/>
            <person name="Tomita M."/>
            <person name="Numata K."/>
            <person name="Arakawa K."/>
        </authorList>
    </citation>
    <scope>NUCLEOTIDE SEQUENCE</scope>
</reference>
<dbReference type="EMBL" id="BMAV01010798">
    <property type="protein sequence ID" value="GFY56173.1"/>
    <property type="molecule type" value="Genomic_DNA"/>
</dbReference>
<proteinExistence type="predicted"/>
<feature type="region of interest" description="Disordered" evidence="1">
    <location>
        <begin position="1"/>
        <end position="143"/>
    </location>
</feature>
<feature type="compositionally biased region" description="Basic and acidic residues" evidence="1">
    <location>
        <begin position="125"/>
        <end position="137"/>
    </location>
</feature>
<evidence type="ECO:0000256" key="1">
    <source>
        <dbReference type="SAM" id="MobiDB-lite"/>
    </source>
</evidence>
<sequence length="143" mass="15232">MPPDTGKDIFHSTTGDAPFTEDRILSPRTLDFPPGQTEYCHPHTGHAPDGTDFFHSSAGHIPDKGGESSPHSHWTYPPDTGHTPTLGRVLGPGKCPLSRENLPPDTGHVPDAGQSSSPPDTGHAPFKEEKFCLKGTEHAPPTG</sequence>
<keyword evidence="3" id="KW-1185">Reference proteome</keyword>
<evidence type="ECO:0000313" key="2">
    <source>
        <dbReference type="EMBL" id="GFY56173.1"/>
    </source>
</evidence>
<name>A0A8X6XN34_9ARAC</name>